<dbReference type="SUPFAM" id="SSF46689">
    <property type="entry name" value="Homeodomain-like"/>
    <property type="match status" value="1"/>
</dbReference>
<dbReference type="PANTHER" id="PTHR46796:SF6">
    <property type="entry name" value="ARAC SUBFAMILY"/>
    <property type="match status" value="1"/>
</dbReference>
<proteinExistence type="predicted"/>
<dbReference type="InterPro" id="IPR018062">
    <property type="entry name" value="HTH_AraC-typ_CS"/>
</dbReference>
<dbReference type="InterPro" id="IPR020449">
    <property type="entry name" value="Tscrpt_reg_AraC-type_HTH"/>
</dbReference>
<dbReference type="RefSeq" id="WP_111241302.1">
    <property type="nucleotide sequence ID" value="NZ_AP023358.1"/>
</dbReference>
<dbReference type="PRINTS" id="PR00032">
    <property type="entry name" value="HTHARAC"/>
</dbReference>
<evidence type="ECO:0000313" key="2">
    <source>
        <dbReference type="Proteomes" id="UP000248627"/>
    </source>
</evidence>
<dbReference type="Pfam" id="PF12833">
    <property type="entry name" value="HTH_18"/>
    <property type="match status" value="1"/>
</dbReference>
<dbReference type="Gene3D" id="1.10.10.60">
    <property type="entry name" value="Homeodomain-like"/>
    <property type="match status" value="1"/>
</dbReference>
<dbReference type="EMBL" id="POTX01000003">
    <property type="protein sequence ID" value="PZG00917.1"/>
    <property type="molecule type" value="Genomic_DNA"/>
</dbReference>
<dbReference type="OrthoDB" id="9799345at2"/>
<dbReference type="InterPro" id="IPR018060">
    <property type="entry name" value="HTH_AraC"/>
</dbReference>
<organism evidence="1 2">
    <name type="scientific">Micromonospora endophytica</name>
    <dbReference type="NCBI Taxonomy" id="515350"/>
    <lineage>
        <taxon>Bacteria</taxon>
        <taxon>Bacillati</taxon>
        <taxon>Actinomycetota</taxon>
        <taxon>Actinomycetes</taxon>
        <taxon>Micromonosporales</taxon>
        <taxon>Micromonosporaceae</taxon>
        <taxon>Micromonospora</taxon>
    </lineage>
</organism>
<dbReference type="SMART" id="SM00342">
    <property type="entry name" value="HTH_ARAC"/>
    <property type="match status" value="1"/>
</dbReference>
<dbReference type="GO" id="GO:0043565">
    <property type="term" value="F:sequence-specific DNA binding"/>
    <property type="evidence" value="ECO:0007669"/>
    <property type="project" value="InterPro"/>
</dbReference>
<evidence type="ECO:0000313" key="1">
    <source>
        <dbReference type="EMBL" id="PZG00917.1"/>
    </source>
</evidence>
<protein>
    <submittedName>
        <fullName evidence="1">AraC family transcriptional regulator</fullName>
    </submittedName>
</protein>
<accession>A0A2W2DUU3</accession>
<dbReference type="PROSITE" id="PS00041">
    <property type="entry name" value="HTH_ARAC_FAMILY_1"/>
    <property type="match status" value="1"/>
</dbReference>
<dbReference type="AlphaFoldDB" id="A0A2W2DUU3"/>
<sequence>MTVVFDTESIAVTERVDAFRSVVIDATVPSSVTLDPPGPGVPLSARLATWRLGRVQALRTRINHRVQLVRSPRQTRMGCTPMISLAVQTRNVGHHEQFDRVRLVPVGALSCIDLTSPYRFSQFHRNAGCALQIPIDELDLPMDVIRRAAAALPSSPLYELMTAHITALTRSPDRLDPQVAAGMGRSTVELARSLLLSAADRPYPPAEGATLLTQVRAYIAQHLADEGLGPDAIAAALHVSVRHLYSVCARDGFSIEQWIIGQRLENAKADLASSAYANRTVAAIAHRWGFRDPAHFSRRFRLAYGITPTGWRAVAGGDDQGHS</sequence>
<reference evidence="1 2" key="1">
    <citation type="submission" date="2018-01" db="EMBL/GenBank/DDBJ databases">
        <title>Draft genome sequence of Jishengella endophytica.</title>
        <authorList>
            <person name="Sahin N."/>
            <person name="Ay H."/>
            <person name="Saygin H."/>
        </authorList>
    </citation>
    <scope>NUCLEOTIDE SEQUENCE [LARGE SCALE GENOMIC DNA]</scope>
    <source>
        <strain evidence="1 2">DSM 45430</strain>
    </source>
</reference>
<comment type="caution">
    <text evidence="1">The sequence shown here is derived from an EMBL/GenBank/DDBJ whole genome shotgun (WGS) entry which is preliminary data.</text>
</comment>
<dbReference type="GO" id="GO:0003700">
    <property type="term" value="F:DNA-binding transcription factor activity"/>
    <property type="evidence" value="ECO:0007669"/>
    <property type="project" value="InterPro"/>
</dbReference>
<dbReference type="Proteomes" id="UP000248627">
    <property type="component" value="Unassembled WGS sequence"/>
</dbReference>
<keyword evidence="2" id="KW-1185">Reference proteome</keyword>
<gene>
    <name evidence="1" type="ORF">C1I93_01210</name>
</gene>
<dbReference type="PROSITE" id="PS01124">
    <property type="entry name" value="HTH_ARAC_FAMILY_2"/>
    <property type="match status" value="1"/>
</dbReference>
<dbReference type="InterPro" id="IPR050204">
    <property type="entry name" value="AraC_XylS_family_regulators"/>
</dbReference>
<name>A0A2W2DUU3_9ACTN</name>
<dbReference type="InterPro" id="IPR009057">
    <property type="entry name" value="Homeodomain-like_sf"/>
</dbReference>
<dbReference type="PANTHER" id="PTHR46796">
    <property type="entry name" value="HTH-TYPE TRANSCRIPTIONAL ACTIVATOR RHAS-RELATED"/>
    <property type="match status" value="1"/>
</dbReference>